<protein>
    <submittedName>
        <fullName evidence="3">Isochorismatase family protein</fullName>
    </submittedName>
</protein>
<proteinExistence type="predicted"/>
<dbReference type="PANTHER" id="PTHR43540:SF3">
    <property type="entry name" value="ENTEROBACTIN SYNTHASE COMPONENT B"/>
    <property type="match status" value="1"/>
</dbReference>
<evidence type="ECO:0000313" key="4">
    <source>
        <dbReference type="Proteomes" id="UP001596004"/>
    </source>
</evidence>
<dbReference type="RefSeq" id="WP_380851708.1">
    <property type="nucleotide sequence ID" value="NZ_JBHSFP010000055.1"/>
</dbReference>
<dbReference type="InterPro" id="IPR050272">
    <property type="entry name" value="Isochorismatase-like_hydrls"/>
</dbReference>
<dbReference type="EMBL" id="JBHSFP010000055">
    <property type="protein sequence ID" value="MFC4536721.1"/>
    <property type="molecule type" value="Genomic_DNA"/>
</dbReference>
<evidence type="ECO:0000256" key="1">
    <source>
        <dbReference type="ARBA" id="ARBA00022801"/>
    </source>
</evidence>
<feature type="domain" description="Isochorismatase-like" evidence="2">
    <location>
        <begin position="31"/>
        <end position="203"/>
    </location>
</feature>
<reference evidence="4" key="1">
    <citation type="journal article" date="2019" name="Int. J. Syst. Evol. Microbiol.">
        <title>The Global Catalogue of Microorganisms (GCM) 10K type strain sequencing project: providing services to taxonomists for standard genome sequencing and annotation.</title>
        <authorList>
            <consortium name="The Broad Institute Genomics Platform"/>
            <consortium name="The Broad Institute Genome Sequencing Center for Infectious Disease"/>
            <person name="Wu L."/>
            <person name="Ma J."/>
        </authorList>
    </citation>
    <scope>NUCLEOTIDE SEQUENCE [LARGE SCALE GENOMIC DNA]</scope>
    <source>
        <strain evidence="4">CGMCC 4.7132</strain>
    </source>
</reference>
<name>A0ABV9CU15_9ACTN</name>
<dbReference type="Pfam" id="PF00857">
    <property type="entry name" value="Isochorismatase"/>
    <property type="match status" value="1"/>
</dbReference>
<accession>A0ABV9CU15</accession>
<keyword evidence="1" id="KW-0378">Hydrolase</keyword>
<dbReference type="InterPro" id="IPR016291">
    <property type="entry name" value="Isochorismatase"/>
</dbReference>
<evidence type="ECO:0000259" key="2">
    <source>
        <dbReference type="Pfam" id="PF00857"/>
    </source>
</evidence>
<dbReference type="InterPro" id="IPR000868">
    <property type="entry name" value="Isochorismatase-like_dom"/>
</dbReference>
<organism evidence="3 4">
    <name type="scientific">Sphaerisporangium dianthi</name>
    <dbReference type="NCBI Taxonomy" id="1436120"/>
    <lineage>
        <taxon>Bacteria</taxon>
        <taxon>Bacillati</taxon>
        <taxon>Actinomycetota</taxon>
        <taxon>Actinomycetes</taxon>
        <taxon>Streptosporangiales</taxon>
        <taxon>Streptosporangiaceae</taxon>
        <taxon>Sphaerisporangium</taxon>
    </lineage>
</organism>
<dbReference type="SUPFAM" id="SSF52499">
    <property type="entry name" value="Isochorismatase-like hydrolases"/>
    <property type="match status" value="1"/>
</dbReference>
<dbReference type="PANTHER" id="PTHR43540">
    <property type="entry name" value="PEROXYUREIDOACRYLATE/UREIDOACRYLATE AMIDOHYDROLASE-RELATED"/>
    <property type="match status" value="1"/>
</dbReference>
<dbReference type="Gene3D" id="3.40.50.850">
    <property type="entry name" value="Isochorismatase-like"/>
    <property type="match status" value="1"/>
</dbReference>
<comment type="caution">
    <text evidence="3">The sequence shown here is derived from an EMBL/GenBank/DDBJ whole genome shotgun (WGS) entry which is preliminary data.</text>
</comment>
<dbReference type="Proteomes" id="UP001596004">
    <property type="component" value="Unassembled WGS sequence"/>
</dbReference>
<dbReference type="InterPro" id="IPR036380">
    <property type="entry name" value="Isochorismatase-like_sf"/>
</dbReference>
<gene>
    <name evidence="3" type="ORF">ACFO60_38635</name>
</gene>
<dbReference type="PRINTS" id="PR01398">
    <property type="entry name" value="ISCHRISMTASE"/>
</dbReference>
<keyword evidence="4" id="KW-1185">Reference proteome</keyword>
<sequence length="212" mass="23225">MAIPLVAPYPMPTDEQLPGNRVNWRPDPRRAALLVHDMQRYFLRAYRQDEAPLTDLLANAADLIAACRDAGAPVIHTAQPGAQAPEDRGLLTDFWGKGMQDVAEDTAIVGEVAPDVSGAVLCKWRYSAFFRSDLERRLRAARRDQLIICGVYAHIGCATTAVEAFSRGFEVFLAADAVADFSARRHLAALSWAAGCCAVVSTTRHLTSCLRR</sequence>
<evidence type="ECO:0000313" key="3">
    <source>
        <dbReference type="EMBL" id="MFC4536721.1"/>
    </source>
</evidence>